<dbReference type="EMBL" id="BOON01000018">
    <property type="protein sequence ID" value="GII22584.1"/>
    <property type="molecule type" value="Genomic_DNA"/>
</dbReference>
<dbReference type="InterPro" id="IPR005490">
    <property type="entry name" value="LD_TPept_cat_dom"/>
</dbReference>
<evidence type="ECO:0000313" key="10">
    <source>
        <dbReference type="Proteomes" id="UP000599074"/>
    </source>
</evidence>
<accession>A0A8J3TA89</accession>
<dbReference type="GO" id="GO:0005576">
    <property type="term" value="C:extracellular region"/>
    <property type="evidence" value="ECO:0007669"/>
    <property type="project" value="TreeGrafter"/>
</dbReference>
<evidence type="ECO:0000256" key="1">
    <source>
        <dbReference type="ARBA" id="ARBA00004752"/>
    </source>
</evidence>
<evidence type="ECO:0000256" key="2">
    <source>
        <dbReference type="ARBA" id="ARBA00022679"/>
    </source>
</evidence>
<name>A0A8J3TA89_9ACTN</name>
<dbReference type="PANTHER" id="PTHR30582">
    <property type="entry name" value="L,D-TRANSPEPTIDASE"/>
    <property type="match status" value="1"/>
</dbReference>
<dbReference type="AlphaFoldDB" id="A0A8J3TA89"/>
<keyword evidence="4 6" id="KW-0573">Peptidoglycan synthesis</keyword>
<protein>
    <recommendedName>
        <fullName evidence="8">L,D-TPase catalytic domain-containing protein</fullName>
    </recommendedName>
</protein>
<evidence type="ECO:0000256" key="3">
    <source>
        <dbReference type="ARBA" id="ARBA00022960"/>
    </source>
</evidence>
<dbReference type="Gene3D" id="2.40.440.10">
    <property type="entry name" value="L,D-transpeptidase catalytic domain-like"/>
    <property type="match status" value="1"/>
</dbReference>
<dbReference type="GO" id="GO:0071972">
    <property type="term" value="F:peptidoglycan L,D-transpeptidase activity"/>
    <property type="evidence" value="ECO:0007669"/>
    <property type="project" value="TreeGrafter"/>
</dbReference>
<dbReference type="CDD" id="cd16913">
    <property type="entry name" value="YkuD_like"/>
    <property type="match status" value="1"/>
</dbReference>
<dbReference type="GO" id="GO:0016740">
    <property type="term" value="F:transferase activity"/>
    <property type="evidence" value="ECO:0007669"/>
    <property type="project" value="UniProtKB-KW"/>
</dbReference>
<keyword evidence="3 6" id="KW-0133">Cell shape</keyword>
<keyword evidence="10" id="KW-1185">Reference proteome</keyword>
<evidence type="ECO:0000256" key="4">
    <source>
        <dbReference type="ARBA" id="ARBA00022984"/>
    </source>
</evidence>
<dbReference type="RefSeq" id="WP_203935536.1">
    <property type="nucleotide sequence ID" value="NZ_BOON01000018.1"/>
</dbReference>
<feature type="active site" description="Proton donor/acceptor" evidence="6">
    <location>
        <position position="254"/>
    </location>
</feature>
<comment type="caution">
    <text evidence="9">The sequence shown here is derived from an EMBL/GenBank/DDBJ whole genome shotgun (WGS) entry which is preliminary data.</text>
</comment>
<reference evidence="9" key="1">
    <citation type="submission" date="2021-01" db="EMBL/GenBank/DDBJ databases">
        <title>Whole genome shotgun sequence of Planosporangium mesophilum NBRC 109066.</title>
        <authorList>
            <person name="Komaki H."/>
            <person name="Tamura T."/>
        </authorList>
    </citation>
    <scope>NUCLEOTIDE SEQUENCE</scope>
    <source>
        <strain evidence="9">NBRC 109066</strain>
    </source>
</reference>
<dbReference type="Pfam" id="PF03734">
    <property type="entry name" value="YkuD"/>
    <property type="match status" value="1"/>
</dbReference>
<gene>
    <name evidence="9" type="ORF">Pme01_21810</name>
</gene>
<dbReference type="InterPro" id="IPR038063">
    <property type="entry name" value="Transpep_catalytic_dom"/>
</dbReference>
<feature type="active site" description="Nucleophile" evidence="6">
    <location>
        <position position="270"/>
    </location>
</feature>
<feature type="domain" description="L,D-TPase catalytic" evidence="8">
    <location>
        <begin position="175"/>
        <end position="293"/>
    </location>
</feature>
<dbReference type="InterPro" id="IPR050979">
    <property type="entry name" value="LD-transpeptidase"/>
</dbReference>
<keyword evidence="2" id="KW-0808">Transferase</keyword>
<dbReference type="UniPathway" id="UPA00219"/>
<evidence type="ECO:0000256" key="5">
    <source>
        <dbReference type="ARBA" id="ARBA00023316"/>
    </source>
</evidence>
<dbReference type="PROSITE" id="PS52029">
    <property type="entry name" value="LD_TPASE"/>
    <property type="match status" value="1"/>
</dbReference>
<dbReference type="GO" id="GO:0008360">
    <property type="term" value="P:regulation of cell shape"/>
    <property type="evidence" value="ECO:0007669"/>
    <property type="project" value="UniProtKB-UniRule"/>
</dbReference>
<dbReference type="GO" id="GO:0071555">
    <property type="term" value="P:cell wall organization"/>
    <property type="evidence" value="ECO:0007669"/>
    <property type="project" value="UniProtKB-UniRule"/>
</dbReference>
<organism evidence="9 10">
    <name type="scientific">Planosporangium mesophilum</name>
    <dbReference type="NCBI Taxonomy" id="689768"/>
    <lineage>
        <taxon>Bacteria</taxon>
        <taxon>Bacillati</taxon>
        <taxon>Actinomycetota</taxon>
        <taxon>Actinomycetes</taxon>
        <taxon>Micromonosporales</taxon>
        <taxon>Micromonosporaceae</taxon>
        <taxon>Planosporangium</taxon>
    </lineage>
</organism>
<dbReference type="Proteomes" id="UP000599074">
    <property type="component" value="Unassembled WGS sequence"/>
</dbReference>
<keyword evidence="5 6" id="KW-0961">Cell wall biogenesis/degradation</keyword>
<proteinExistence type="predicted"/>
<dbReference type="SUPFAM" id="SSF141523">
    <property type="entry name" value="L,D-transpeptidase catalytic domain-like"/>
    <property type="match status" value="1"/>
</dbReference>
<evidence type="ECO:0000313" key="9">
    <source>
        <dbReference type="EMBL" id="GII22584.1"/>
    </source>
</evidence>
<feature type="region of interest" description="Disordered" evidence="7">
    <location>
        <begin position="44"/>
        <end position="64"/>
    </location>
</feature>
<dbReference type="GO" id="GO:0018104">
    <property type="term" value="P:peptidoglycan-protein cross-linking"/>
    <property type="evidence" value="ECO:0007669"/>
    <property type="project" value="TreeGrafter"/>
</dbReference>
<evidence type="ECO:0000256" key="7">
    <source>
        <dbReference type="SAM" id="MobiDB-lite"/>
    </source>
</evidence>
<evidence type="ECO:0000256" key="6">
    <source>
        <dbReference type="PROSITE-ProRule" id="PRU01373"/>
    </source>
</evidence>
<evidence type="ECO:0000259" key="8">
    <source>
        <dbReference type="PROSITE" id="PS52029"/>
    </source>
</evidence>
<dbReference type="PANTHER" id="PTHR30582:SF2">
    <property type="entry name" value="L,D-TRANSPEPTIDASE YCIB-RELATED"/>
    <property type="match status" value="1"/>
</dbReference>
<comment type="pathway">
    <text evidence="1 6">Cell wall biogenesis; peptidoglycan biosynthesis.</text>
</comment>
<feature type="compositionally biased region" description="Low complexity" evidence="7">
    <location>
        <begin position="50"/>
        <end position="62"/>
    </location>
</feature>
<sequence length="306" mass="32145">MARHARRASVGLSRIPMWLWLSLAGAGILLVAAVVVDLVSGGDHRPATPRPSASTASTPAPSHSLHTAVPLVSAAQLDALPEASTWTTLPAAPITSDRSAIDGTVVHPTAAVAVFTEPGDTAFARLPTTQVGSPTWLPVIDRRPGWVRVLLPTRPNGATGWLADSDQLQAARTPFDIEVDLAARSLRLLRDGDEVGRWTIGVGTPVTPTPAGRTFVLASVTDPTQTYSPVILPLGVHSNALSTFAGGPGTVGLHTWPTPDVYGTPTSHGCIRVPPDAMRALMTVPLGTPVVIHEHQPQPRGRTYPQ</sequence>